<keyword evidence="3" id="KW-1185">Reference proteome</keyword>
<dbReference type="HOGENOM" id="CLU_1981835_0_0_1"/>
<feature type="compositionally biased region" description="Polar residues" evidence="1">
    <location>
        <begin position="98"/>
        <end position="115"/>
    </location>
</feature>
<reference evidence="2 3" key="1">
    <citation type="submission" date="2014-04" db="EMBL/GenBank/DDBJ databases">
        <authorList>
            <consortium name="DOE Joint Genome Institute"/>
            <person name="Kuo A."/>
            <person name="Gay G."/>
            <person name="Dore J."/>
            <person name="Kohler A."/>
            <person name="Nagy L.G."/>
            <person name="Floudas D."/>
            <person name="Copeland A."/>
            <person name="Barry K.W."/>
            <person name="Cichocki N."/>
            <person name="Veneault-Fourrey C."/>
            <person name="LaButti K."/>
            <person name="Lindquist E.A."/>
            <person name="Lipzen A."/>
            <person name="Lundell T."/>
            <person name="Morin E."/>
            <person name="Murat C."/>
            <person name="Sun H."/>
            <person name="Tunlid A."/>
            <person name="Henrissat B."/>
            <person name="Grigoriev I.V."/>
            <person name="Hibbett D.S."/>
            <person name="Martin F."/>
            <person name="Nordberg H.P."/>
            <person name="Cantor M.N."/>
            <person name="Hua S.X."/>
        </authorList>
    </citation>
    <scope>NUCLEOTIDE SEQUENCE [LARGE SCALE GENOMIC DNA]</scope>
    <source>
        <strain evidence="3">h7</strain>
    </source>
</reference>
<dbReference type="Proteomes" id="UP000053424">
    <property type="component" value="Unassembled WGS sequence"/>
</dbReference>
<sequence length="126" mass="12903">MGVGASSPAGALPLPPDIEPLPPAAAGAPQHMPMQGQAAAAHSDPEDRSGSSSHRKETEGEVIDSRRPPPPVTPMGKENEGGGMGNEDTGKAAHGHASGTNTPRARFLQTLQSKSAWDPLIHGSFT</sequence>
<dbReference type="AlphaFoldDB" id="A0A0C2YLU3"/>
<feature type="compositionally biased region" description="Basic and acidic residues" evidence="1">
    <location>
        <begin position="43"/>
        <end position="67"/>
    </location>
</feature>
<name>A0A0C2YLU3_HEBCY</name>
<dbReference type="OrthoDB" id="3268861at2759"/>
<accession>A0A0C2YLU3</accession>
<evidence type="ECO:0000256" key="1">
    <source>
        <dbReference type="SAM" id="MobiDB-lite"/>
    </source>
</evidence>
<proteinExistence type="predicted"/>
<reference evidence="3" key="2">
    <citation type="submission" date="2015-01" db="EMBL/GenBank/DDBJ databases">
        <title>Evolutionary Origins and Diversification of the Mycorrhizal Mutualists.</title>
        <authorList>
            <consortium name="DOE Joint Genome Institute"/>
            <consortium name="Mycorrhizal Genomics Consortium"/>
            <person name="Kohler A."/>
            <person name="Kuo A."/>
            <person name="Nagy L.G."/>
            <person name="Floudas D."/>
            <person name="Copeland A."/>
            <person name="Barry K.W."/>
            <person name="Cichocki N."/>
            <person name="Veneault-Fourrey C."/>
            <person name="LaButti K."/>
            <person name="Lindquist E.A."/>
            <person name="Lipzen A."/>
            <person name="Lundell T."/>
            <person name="Morin E."/>
            <person name="Murat C."/>
            <person name="Riley R."/>
            <person name="Ohm R."/>
            <person name="Sun H."/>
            <person name="Tunlid A."/>
            <person name="Henrissat B."/>
            <person name="Grigoriev I.V."/>
            <person name="Hibbett D.S."/>
            <person name="Martin F."/>
        </authorList>
    </citation>
    <scope>NUCLEOTIDE SEQUENCE [LARGE SCALE GENOMIC DNA]</scope>
    <source>
        <strain evidence="3">h7</strain>
    </source>
</reference>
<feature type="compositionally biased region" description="Pro residues" evidence="1">
    <location>
        <begin position="13"/>
        <end position="23"/>
    </location>
</feature>
<evidence type="ECO:0000313" key="3">
    <source>
        <dbReference type="Proteomes" id="UP000053424"/>
    </source>
</evidence>
<protein>
    <submittedName>
        <fullName evidence="2">Uncharacterized protein</fullName>
    </submittedName>
</protein>
<dbReference type="EMBL" id="KN831779">
    <property type="protein sequence ID" value="KIM41987.1"/>
    <property type="molecule type" value="Genomic_DNA"/>
</dbReference>
<gene>
    <name evidence="2" type="ORF">M413DRAFT_445178</name>
</gene>
<evidence type="ECO:0000313" key="2">
    <source>
        <dbReference type="EMBL" id="KIM41987.1"/>
    </source>
</evidence>
<feature type="region of interest" description="Disordered" evidence="1">
    <location>
        <begin position="1"/>
        <end position="126"/>
    </location>
</feature>
<feature type="compositionally biased region" description="Low complexity" evidence="1">
    <location>
        <begin position="1"/>
        <end position="12"/>
    </location>
</feature>
<organism evidence="2 3">
    <name type="scientific">Hebeloma cylindrosporum</name>
    <dbReference type="NCBI Taxonomy" id="76867"/>
    <lineage>
        <taxon>Eukaryota</taxon>
        <taxon>Fungi</taxon>
        <taxon>Dikarya</taxon>
        <taxon>Basidiomycota</taxon>
        <taxon>Agaricomycotina</taxon>
        <taxon>Agaricomycetes</taxon>
        <taxon>Agaricomycetidae</taxon>
        <taxon>Agaricales</taxon>
        <taxon>Agaricineae</taxon>
        <taxon>Hymenogastraceae</taxon>
        <taxon>Hebeloma</taxon>
    </lineage>
</organism>